<feature type="compositionally biased region" description="Low complexity" evidence="1">
    <location>
        <begin position="17"/>
        <end position="27"/>
    </location>
</feature>
<organism evidence="2 3">
    <name type="scientific">Acyrthosiphon pisum</name>
    <name type="common">Pea aphid</name>
    <dbReference type="NCBI Taxonomy" id="7029"/>
    <lineage>
        <taxon>Eukaryota</taxon>
        <taxon>Metazoa</taxon>
        <taxon>Ecdysozoa</taxon>
        <taxon>Arthropoda</taxon>
        <taxon>Hexapoda</taxon>
        <taxon>Insecta</taxon>
        <taxon>Pterygota</taxon>
        <taxon>Neoptera</taxon>
        <taxon>Paraneoptera</taxon>
        <taxon>Hemiptera</taxon>
        <taxon>Sternorrhyncha</taxon>
        <taxon>Aphidomorpha</taxon>
        <taxon>Aphidoidea</taxon>
        <taxon>Aphididae</taxon>
        <taxon>Macrosiphini</taxon>
        <taxon>Acyrthosiphon</taxon>
    </lineage>
</organism>
<protein>
    <submittedName>
        <fullName evidence="2">Uncharacterized protein</fullName>
    </submittedName>
</protein>
<evidence type="ECO:0000256" key="1">
    <source>
        <dbReference type="SAM" id="MobiDB-lite"/>
    </source>
</evidence>
<reference evidence="2" key="2">
    <citation type="submission" date="2022-06" db="UniProtKB">
        <authorList>
            <consortium name="EnsemblMetazoa"/>
        </authorList>
    </citation>
    <scope>IDENTIFICATION</scope>
</reference>
<accession>A0A8R1W585</accession>
<keyword evidence="3" id="KW-1185">Reference proteome</keyword>
<evidence type="ECO:0000313" key="3">
    <source>
        <dbReference type="Proteomes" id="UP000007819"/>
    </source>
</evidence>
<evidence type="ECO:0000313" key="2">
    <source>
        <dbReference type="EnsemblMetazoa" id="XP_003242185.1"/>
    </source>
</evidence>
<dbReference type="OrthoDB" id="6615080at2759"/>
<proteinExistence type="predicted"/>
<name>A0A8R1W585_ACYPI</name>
<sequence>MAHNGPEDSKSDDDSDSISSLSGDSVSTNYDGSNTDCGKSDIEDSVVPTTITDKNEIENNKKIAAFVKKVMYNEVLNKKSEWHLCLLNRSVNISLQELQNMILKKSAEVMTMHGKSHIAGQLSNILAYKARQRLYFKKFKKLFSRINTVSSRLELLDRVPKDKVQYVRNVGTDVKFPPKNKNCSVHCRY</sequence>
<dbReference type="GeneID" id="100571315"/>
<dbReference type="AlphaFoldDB" id="A0A8R1W585"/>
<dbReference type="Proteomes" id="UP000007819">
    <property type="component" value="Chromosome X"/>
</dbReference>
<feature type="region of interest" description="Disordered" evidence="1">
    <location>
        <begin position="1"/>
        <end position="43"/>
    </location>
</feature>
<dbReference type="KEGG" id="api:100571315"/>
<feature type="compositionally biased region" description="Polar residues" evidence="1">
    <location>
        <begin position="28"/>
        <end position="37"/>
    </location>
</feature>
<dbReference type="RefSeq" id="XP_003242185.1">
    <property type="nucleotide sequence ID" value="XM_003242137.2"/>
</dbReference>
<reference evidence="3" key="1">
    <citation type="submission" date="2010-06" db="EMBL/GenBank/DDBJ databases">
        <authorList>
            <person name="Jiang H."/>
            <person name="Abraham K."/>
            <person name="Ali S."/>
            <person name="Alsbrooks S.L."/>
            <person name="Anim B.N."/>
            <person name="Anosike U.S."/>
            <person name="Attaway T."/>
            <person name="Bandaranaike D.P."/>
            <person name="Battles P.K."/>
            <person name="Bell S.N."/>
            <person name="Bell A.V."/>
            <person name="Beltran B."/>
            <person name="Bickham C."/>
            <person name="Bustamante Y."/>
            <person name="Caleb T."/>
            <person name="Canada A."/>
            <person name="Cardenas V."/>
            <person name="Carter K."/>
            <person name="Chacko J."/>
            <person name="Chandrabose M.N."/>
            <person name="Chavez D."/>
            <person name="Chavez A."/>
            <person name="Chen L."/>
            <person name="Chu H.-S."/>
            <person name="Claassen K.J."/>
            <person name="Cockrell R."/>
            <person name="Collins M."/>
            <person name="Cooper J.A."/>
            <person name="Cree A."/>
            <person name="Curry S.M."/>
            <person name="Da Y."/>
            <person name="Dao M.D."/>
            <person name="Das B."/>
            <person name="Davila M.-L."/>
            <person name="Davy-Carroll L."/>
            <person name="Denson S."/>
            <person name="Dinh H."/>
            <person name="Ebong V.E."/>
            <person name="Edwards J.R."/>
            <person name="Egan A."/>
            <person name="El-Daye J."/>
            <person name="Escobedo L."/>
            <person name="Fernandez S."/>
            <person name="Fernando P.R."/>
            <person name="Flagg N."/>
            <person name="Forbes L.D."/>
            <person name="Fowler R.G."/>
            <person name="Fu Q."/>
            <person name="Gabisi R.A."/>
            <person name="Ganer J."/>
            <person name="Garbino Pronczuk A."/>
            <person name="Garcia R.M."/>
            <person name="Garner T."/>
            <person name="Garrett T.E."/>
            <person name="Gonzalez D.A."/>
            <person name="Hamid H."/>
            <person name="Hawkins E.S."/>
            <person name="Hirani K."/>
            <person name="Hogues M.E."/>
            <person name="Hollins B."/>
            <person name="Hsiao C.-H."/>
            <person name="Jabil R."/>
            <person name="James M.L."/>
            <person name="Jhangiani S.N."/>
            <person name="Johnson B."/>
            <person name="Johnson Q."/>
            <person name="Joshi V."/>
            <person name="Kalu J.B."/>
            <person name="Kam C."/>
            <person name="Kashfia A."/>
            <person name="Keebler J."/>
            <person name="Kisamo H."/>
            <person name="Kovar C.L."/>
            <person name="Lago L.A."/>
            <person name="Lai C.-Y."/>
            <person name="Laidlaw J."/>
            <person name="Lara F."/>
            <person name="Le T.-K."/>
            <person name="Lee S.L."/>
            <person name="Legall F.H."/>
            <person name="Lemon S.J."/>
            <person name="Lewis L.R."/>
            <person name="Li B."/>
            <person name="Liu Y."/>
            <person name="Liu Y.-S."/>
            <person name="Lopez J."/>
            <person name="Lozado R.J."/>
            <person name="Lu J."/>
            <person name="Madu R.C."/>
            <person name="Maheshwari M."/>
            <person name="Maheshwari R."/>
            <person name="Malloy K."/>
            <person name="Martinez E."/>
            <person name="Mathew T."/>
            <person name="Mercado I.C."/>
            <person name="Mercado C."/>
            <person name="Meyer B."/>
            <person name="Montgomery K."/>
            <person name="Morgan M.B."/>
            <person name="Munidasa M."/>
            <person name="Nazareth L.V."/>
            <person name="Nelson J."/>
            <person name="Ng B.M."/>
            <person name="Nguyen N.B."/>
            <person name="Nguyen P.Q."/>
            <person name="Nguyen T."/>
            <person name="Obregon M."/>
            <person name="Okwuonu G.O."/>
            <person name="Onwere C.G."/>
            <person name="Orozco G."/>
            <person name="Parra A."/>
            <person name="Patel S."/>
            <person name="Patil S."/>
            <person name="Perez A."/>
            <person name="Perez Y."/>
            <person name="Pham C."/>
            <person name="Primus E.L."/>
            <person name="Pu L.-L."/>
            <person name="Puazo M."/>
            <person name="Qin X."/>
            <person name="Quiroz J.B."/>
            <person name="Reese J."/>
            <person name="Richards S."/>
            <person name="Rives C.M."/>
            <person name="Robberts R."/>
            <person name="Ruiz S.J."/>
            <person name="Ruiz M.J."/>
            <person name="Santibanez J."/>
            <person name="Schneider B.W."/>
            <person name="Sisson I."/>
            <person name="Smith M."/>
            <person name="Sodergren E."/>
            <person name="Song X.-Z."/>
            <person name="Song B.B."/>
            <person name="Summersgill H."/>
            <person name="Thelus R."/>
            <person name="Thornton R.D."/>
            <person name="Trejos Z.Y."/>
            <person name="Usmani K."/>
            <person name="Vattathil S."/>
            <person name="Villasana D."/>
            <person name="Walker D.L."/>
            <person name="Wang S."/>
            <person name="Wang K."/>
            <person name="White C.S."/>
            <person name="Williams A.C."/>
            <person name="Williamson J."/>
            <person name="Wilson K."/>
            <person name="Woghiren I.O."/>
            <person name="Woodworth J.R."/>
            <person name="Worley K.C."/>
            <person name="Wright R.A."/>
            <person name="Wu W."/>
            <person name="Young L."/>
            <person name="Zhang L."/>
            <person name="Zhang J."/>
            <person name="Zhu Y."/>
            <person name="Muzny D.M."/>
            <person name="Weinstock G."/>
            <person name="Gibbs R.A."/>
        </authorList>
    </citation>
    <scope>NUCLEOTIDE SEQUENCE [LARGE SCALE GENOMIC DNA]</scope>
    <source>
        <strain evidence="3">LSR1</strain>
    </source>
</reference>
<dbReference type="EnsemblMetazoa" id="XM_003242137.3">
    <property type="protein sequence ID" value="XP_003242185.1"/>
    <property type="gene ID" value="LOC100571315"/>
</dbReference>